<proteinExistence type="predicted"/>
<keyword evidence="3" id="KW-1185">Reference proteome</keyword>
<dbReference type="EMBL" id="JBHLTG010000012">
    <property type="protein sequence ID" value="MFC0682278.1"/>
    <property type="molecule type" value="Genomic_DNA"/>
</dbReference>
<evidence type="ECO:0000313" key="2">
    <source>
        <dbReference type="EMBL" id="MFC0682278.1"/>
    </source>
</evidence>
<evidence type="ECO:0000259" key="1">
    <source>
        <dbReference type="Pfam" id="PF00903"/>
    </source>
</evidence>
<dbReference type="PANTHER" id="PTHR33990">
    <property type="entry name" value="PROTEIN YJDN-RELATED"/>
    <property type="match status" value="1"/>
</dbReference>
<gene>
    <name evidence="2" type="ORF">ACFFGH_30990</name>
</gene>
<accession>A0ABV6RZ81</accession>
<dbReference type="Proteomes" id="UP001589896">
    <property type="component" value="Unassembled WGS sequence"/>
</dbReference>
<protein>
    <submittedName>
        <fullName evidence="2">VOC family protein</fullName>
    </submittedName>
</protein>
<comment type="caution">
    <text evidence="2">The sequence shown here is derived from an EMBL/GenBank/DDBJ whole genome shotgun (WGS) entry which is preliminary data.</text>
</comment>
<name>A0ABV6RZ81_9GAMM</name>
<dbReference type="SUPFAM" id="SSF54593">
    <property type="entry name" value="Glyoxalase/Bleomycin resistance protein/Dihydroxybiphenyl dioxygenase"/>
    <property type="match status" value="1"/>
</dbReference>
<dbReference type="RefSeq" id="WP_386676153.1">
    <property type="nucleotide sequence ID" value="NZ_JBHLTG010000012.1"/>
</dbReference>
<organism evidence="2 3">
    <name type="scientific">Lysobacter korlensis</name>
    <dbReference type="NCBI Taxonomy" id="553636"/>
    <lineage>
        <taxon>Bacteria</taxon>
        <taxon>Pseudomonadati</taxon>
        <taxon>Pseudomonadota</taxon>
        <taxon>Gammaproteobacteria</taxon>
        <taxon>Lysobacterales</taxon>
        <taxon>Lysobacteraceae</taxon>
        <taxon>Lysobacter</taxon>
    </lineage>
</organism>
<dbReference type="Pfam" id="PF00903">
    <property type="entry name" value="Glyoxalase"/>
    <property type="match status" value="1"/>
</dbReference>
<dbReference type="Gene3D" id="3.10.180.10">
    <property type="entry name" value="2,3-Dihydroxybiphenyl 1,2-Dioxygenase, domain 1"/>
    <property type="match status" value="1"/>
</dbReference>
<dbReference type="InterPro" id="IPR004360">
    <property type="entry name" value="Glyas_Fos-R_dOase_dom"/>
</dbReference>
<evidence type="ECO:0000313" key="3">
    <source>
        <dbReference type="Proteomes" id="UP001589896"/>
    </source>
</evidence>
<sequence length="136" mass="14323">MPAPVPYLHFDGVAADALRFYHEVFGGDLELNTFADFGRNDGPGDAIAHGTLSGPVDLYGADIAGDGRPVRMEGMMLSLLGAAAPDVLDGWFAALAVGGRVIDPLQERPWGDSDGTLCDRFGLTWLVGYKGDAARG</sequence>
<feature type="domain" description="Glyoxalase/fosfomycin resistance/dioxygenase" evidence="1">
    <location>
        <begin position="14"/>
        <end position="125"/>
    </location>
</feature>
<dbReference type="InterPro" id="IPR029068">
    <property type="entry name" value="Glyas_Bleomycin-R_OHBP_Dase"/>
</dbReference>
<dbReference type="PANTHER" id="PTHR33990:SF1">
    <property type="entry name" value="PROTEIN YJDN"/>
    <property type="match status" value="1"/>
</dbReference>
<reference evidence="2 3" key="1">
    <citation type="submission" date="2024-09" db="EMBL/GenBank/DDBJ databases">
        <authorList>
            <person name="Sun Q."/>
            <person name="Mori K."/>
        </authorList>
    </citation>
    <scope>NUCLEOTIDE SEQUENCE [LARGE SCALE GENOMIC DNA]</scope>
    <source>
        <strain evidence="2 3">KCTC 23076</strain>
    </source>
</reference>